<keyword evidence="4" id="KW-0479">Metal-binding</keyword>
<comment type="catalytic activity">
    <reaction evidence="9">
        <text>DNA(n) + a 2'-deoxyribonucleoside 5'-triphosphate = DNA(n+1) + diphosphate</text>
        <dbReference type="Rhea" id="RHEA:22508"/>
        <dbReference type="Rhea" id="RHEA-COMP:17339"/>
        <dbReference type="Rhea" id="RHEA-COMP:17340"/>
        <dbReference type="ChEBI" id="CHEBI:33019"/>
        <dbReference type="ChEBI" id="CHEBI:61560"/>
        <dbReference type="ChEBI" id="CHEBI:173112"/>
        <dbReference type="EC" id="2.7.7.49"/>
    </reaction>
</comment>
<keyword evidence="5" id="KW-0460">Magnesium</keyword>
<dbReference type="RefSeq" id="WP_036580912.1">
    <property type="nucleotide sequence ID" value="NZ_JPJI01000026.1"/>
</dbReference>
<keyword evidence="2" id="KW-0808">Transferase</keyword>
<dbReference type="OrthoDB" id="9780724at2"/>
<dbReference type="EC" id="2.7.7.49" evidence="1"/>
<reference evidence="11 12" key="1">
    <citation type="submission" date="2014-07" db="EMBL/GenBank/DDBJ databases">
        <title>Draft genome sequence of Nonlabens ulvanivorans, an ulvan degrading bacterium.</title>
        <authorList>
            <person name="Kopel M."/>
            <person name="Helbert W."/>
            <person name="Henrissat B."/>
            <person name="Doniger T."/>
            <person name="Banin E."/>
        </authorList>
    </citation>
    <scope>NUCLEOTIDE SEQUENCE [LARGE SCALE GENOMIC DNA]</scope>
    <source>
        <strain evidence="11 12">PLR</strain>
    </source>
</reference>
<proteinExistence type="inferred from homology"/>
<dbReference type="Pfam" id="PF00078">
    <property type="entry name" value="RVT_1"/>
    <property type="match status" value="1"/>
</dbReference>
<keyword evidence="7" id="KW-0051">Antiviral defense</keyword>
<dbReference type="InterPro" id="IPR051083">
    <property type="entry name" value="GrpII_Intron_Splice-Mob/Def"/>
</dbReference>
<dbReference type="AlphaFoldDB" id="A0A084JX36"/>
<dbReference type="SUPFAM" id="SSF56672">
    <property type="entry name" value="DNA/RNA polymerases"/>
    <property type="match status" value="1"/>
</dbReference>
<sequence length="344" mass="40027">MKNFESYKSEFTKRAYNEGFSSDEISKCLNYSETLLKKNLPIIFNSSHLSALVGYNKDYLNRVSKVNKTSYFYRDYYIPKKNGEKRLIREPLPSLKQIQRWLLDNLFIKLPISPYAKAYRAKKGIRDHVRYHKKEEVVITMDIEKFFDNLESGLIVNILLSKGYSFQVANLITKICTLNDVLPQGAPTSPAISNILLYEFDNEISKYTNSKGLKYTRYADDLAFSGSIQDVDTLIKIVKENLAKINLKINHSKTRVMSKKARQIISGIVVNDKIQVPRKDRDDLRQAMYYIEKFSLEEHLKKIDCNKANYIEHLLGKANYMLKINPKDEKIKVIYNKLKVMKTG</sequence>
<keyword evidence="6" id="KW-0695">RNA-directed DNA polymerase</keyword>
<accession>A0A084JX36</accession>
<dbReference type="PANTHER" id="PTHR34047:SF7">
    <property type="entry name" value="RNA-DIRECTED DNA POLYMERASE"/>
    <property type="match status" value="1"/>
</dbReference>
<dbReference type="InterPro" id="IPR000123">
    <property type="entry name" value="Reverse_transcriptase_msDNA"/>
</dbReference>
<dbReference type="GO" id="GO:0003723">
    <property type="term" value="F:RNA binding"/>
    <property type="evidence" value="ECO:0007669"/>
    <property type="project" value="InterPro"/>
</dbReference>
<dbReference type="PROSITE" id="PS50878">
    <property type="entry name" value="RT_POL"/>
    <property type="match status" value="1"/>
</dbReference>
<dbReference type="InterPro" id="IPR000477">
    <property type="entry name" value="RT_dom"/>
</dbReference>
<protein>
    <recommendedName>
        <fullName evidence="1">RNA-directed DNA polymerase</fullName>
        <ecNumber evidence="1">2.7.7.49</ecNumber>
    </recommendedName>
</protein>
<keyword evidence="3" id="KW-0548">Nucleotidyltransferase</keyword>
<evidence type="ECO:0000256" key="8">
    <source>
        <dbReference type="ARBA" id="ARBA00034120"/>
    </source>
</evidence>
<dbReference type="InterPro" id="IPR043128">
    <property type="entry name" value="Rev_trsase/Diguanyl_cyclase"/>
</dbReference>
<evidence type="ECO:0000259" key="10">
    <source>
        <dbReference type="PROSITE" id="PS50878"/>
    </source>
</evidence>
<dbReference type="PRINTS" id="PR00866">
    <property type="entry name" value="RNADNAPOLMS"/>
</dbReference>
<evidence type="ECO:0000313" key="11">
    <source>
        <dbReference type="EMBL" id="KEZ93520.1"/>
    </source>
</evidence>
<evidence type="ECO:0000313" key="12">
    <source>
        <dbReference type="Proteomes" id="UP000028531"/>
    </source>
</evidence>
<evidence type="ECO:0000256" key="6">
    <source>
        <dbReference type="ARBA" id="ARBA00022918"/>
    </source>
</evidence>
<dbReference type="Proteomes" id="UP000028531">
    <property type="component" value="Unassembled WGS sequence"/>
</dbReference>
<comment type="caution">
    <text evidence="11">The sequence shown here is derived from an EMBL/GenBank/DDBJ whole genome shotgun (WGS) entry which is preliminary data.</text>
</comment>
<evidence type="ECO:0000256" key="4">
    <source>
        <dbReference type="ARBA" id="ARBA00022723"/>
    </source>
</evidence>
<dbReference type="PANTHER" id="PTHR34047">
    <property type="entry name" value="NUCLEAR INTRON MATURASE 1, MITOCHONDRIAL-RELATED"/>
    <property type="match status" value="1"/>
</dbReference>
<dbReference type="Gene3D" id="3.30.70.270">
    <property type="match status" value="1"/>
</dbReference>
<evidence type="ECO:0000256" key="9">
    <source>
        <dbReference type="ARBA" id="ARBA00048173"/>
    </source>
</evidence>
<organism evidence="11 12">
    <name type="scientific">Nonlabens ulvanivorans</name>
    <name type="common">Persicivirga ulvanivorans</name>
    <dbReference type="NCBI Taxonomy" id="906888"/>
    <lineage>
        <taxon>Bacteria</taxon>
        <taxon>Pseudomonadati</taxon>
        <taxon>Bacteroidota</taxon>
        <taxon>Flavobacteriia</taxon>
        <taxon>Flavobacteriales</taxon>
        <taxon>Flavobacteriaceae</taxon>
        <taxon>Nonlabens</taxon>
    </lineage>
</organism>
<comment type="similarity">
    <text evidence="8">Belongs to the bacterial reverse transcriptase family.</text>
</comment>
<dbReference type="GO" id="GO:0046872">
    <property type="term" value="F:metal ion binding"/>
    <property type="evidence" value="ECO:0007669"/>
    <property type="project" value="UniProtKB-KW"/>
</dbReference>
<dbReference type="GO" id="GO:0003964">
    <property type="term" value="F:RNA-directed DNA polymerase activity"/>
    <property type="evidence" value="ECO:0007669"/>
    <property type="project" value="UniProtKB-KW"/>
</dbReference>
<dbReference type="InterPro" id="IPR043502">
    <property type="entry name" value="DNA/RNA_pol_sf"/>
</dbReference>
<evidence type="ECO:0000256" key="5">
    <source>
        <dbReference type="ARBA" id="ARBA00022842"/>
    </source>
</evidence>
<dbReference type="CDD" id="cd03487">
    <property type="entry name" value="RT_Bac_retron_II"/>
    <property type="match status" value="1"/>
</dbReference>
<feature type="domain" description="Reverse transcriptase" evidence="10">
    <location>
        <begin position="59"/>
        <end position="270"/>
    </location>
</feature>
<evidence type="ECO:0000256" key="2">
    <source>
        <dbReference type="ARBA" id="ARBA00022679"/>
    </source>
</evidence>
<evidence type="ECO:0000256" key="3">
    <source>
        <dbReference type="ARBA" id="ARBA00022695"/>
    </source>
</evidence>
<dbReference type="GO" id="GO:0051607">
    <property type="term" value="P:defense response to virus"/>
    <property type="evidence" value="ECO:0007669"/>
    <property type="project" value="UniProtKB-KW"/>
</dbReference>
<evidence type="ECO:0000256" key="7">
    <source>
        <dbReference type="ARBA" id="ARBA00023118"/>
    </source>
</evidence>
<name>A0A084JX36_NONUL</name>
<evidence type="ECO:0000256" key="1">
    <source>
        <dbReference type="ARBA" id="ARBA00012493"/>
    </source>
</evidence>
<gene>
    <name evidence="11" type="ORF">IL45_04725</name>
</gene>
<dbReference type="EMBL" id="JPJI01000026">
    <property type="protein sequence ID" value="KEZ93520.1"/>
    <property type="molecule type" value="Genomic_DNA"/>
</dbReference>